<dbReference type="EMBL" id="MKIP01000057">
    <property type="protein sequence ID" value="OLP58680.1"/>
    <property type="molecule type" value="Genomic_DNA"/>
</dbReference>
<evidence type="ECO:0000259" key="4">
    <source>
        <dbReference type="PROSITE" id="PS50887"/>
    </source>
</evidence>
<dbReference type="InterPro" id="IPR035965">
    <property type="entry name" value="PAS-like_dom_sf"/>
</dbReference>
<dbReference type="SUPFAM" id="SSF55073">
    <property type="entry name" value="Nucleotide cyclase"/>
    <property type="match status" value="1"/>
</dbReference>
<gene>
    <name evidence="5" type="ORF">BJF93_17785</name>
</gene>
<dbReference type="PROSITE" id="PS50883">
    <property type="entry name" value="EAL"/>
    <property type="match status" value="1"/>
</dbReference>
<dbReference type="Gene3D" id="3.30.70.270">
    <property type="match status" value="1"/>
</dbReference>
<dbReference type="CDD" id="cd01948">
    <property type="entry name" value="EAL"/>
    <property type="match status" value="1"/>
</dbReference>
<feature type="domain" description="CHASE" evidence="2">
    <location>
        <begin position="136"/>
        <end position="257"/>
    </location>
</feature>
<dbReference type="RefSeq" id="WP_075629104.1">
    <property type="nucleotide sequence ID" value="NZ_FOAM01000003.1"/>
</dbReference>
<dbReference type="InterPro" id="IPR000160">
    <property type="entry name" value="GGDEF_dom"/>
</dbReference>
<dbReference type="InterPro" id="IPR052155">
    <property type="entry name" value="Biofilm_reg_signaling"/>
</dbReference>
<feature type="domain" description="GGDEF" evidence="4">
    <location>
        <begin position="496"/>
        <end position="629"/>
    </location>
</feature>
<accession>A0A1Q9ATD6</accession>
<name>A0A1Q9ATD6_9HYPH</name>
<feature type="domain" description="PAC" evidence="1">
    <location>
        <begin position="392"/>
        <end position="443"/>
    </location>
</feature>
<feature type="domain" description="EAL" evidence="3">
    <location>
        <begin position="638"/>
        <end position="889"/>
    </location>
</feature>
<dbReference type="SMART" id="SM00267">
    <property type="entry name" value="GGDEF"/>
    <property type="match status" value="1"/>
</dbReference>
<dbReference type="Gene3D" id="3.30.450.20">
    <property type="entry name" value="PAS domain"/>
    <property type="match status" value="1"/>
</dbReference>
<dbReference type="Pfam" id="PF03924">
    <property type="entry name" value="CHASE"/>
    <property type="match status" value="1"/>
</dbReference>
<dbReference type="Pfam" id="PF08447">
    <property type="entry name" value="PAS_3"/>
    <property type="match status" value="1"/>
</dbReference>
<dbReference type="Pfam" id="PF00563">
    <property type="entry name" value="EAL"/>
    <property type="match status" value="1"/>
</dbReference>
<keyword evidence="6" id="KW-1185">Reference proteome</keyword>
<evidence type="ECO:0000259" key="3">
    <source>
        <dbReference type="PROSITE" id="PS50883"/>
    </source>
</evidence>
<evidence type="ECO:0000313" key="6">
    <source>
        <dbReference type="Proteomes" id="UP000186364"/>
    </source>
</evidence>
<dbReference type="InterPro" id="IPR001633">
    <property type="entry name" value="EAL_dom"/>
</dbReference>
<dbReference type="NCBIfam" id="TIGR00254">
    <property type="entry name" value="GGDEF"/>
    <property type="match status" value="1"/>
</dbReference>
<dbReference type="InterPro" id="IPR029787">
    <property type="entry name" value="Nucleotide_cyclase"/>
</dbReference>
<dbReference type="GO" id="GO:0003824">
    <property type="term" value="F:catalytic activity"/>
    <property type="evidence" value="ECO:0007669"/>
    <property type="project" value="UniProtKB-ARBA"/>
</dbReference>
<dbReference type="SMART" id="SM01079">
    <property type="entry name" value="CHASE"/>
    <property type="match status" value="1"/>
</dbReference>
<dbReference type="InterPro" id="IPR006189">
    <property type="entry name" value="CHASE_dom"/>
</dbReference>
<dbReference type="PANTHER" id="PTHR44757:SF2">
    <property type="entry name" value="BIOFILM ARCHITECTURE MAINTENANCE PROTEIN MBAA"/>
    <property type="match status" value="1"/>
</dbReference>
<evidence type="ECO:0000259" key="1">
    <source>
        <dbReference type="PROSITE" id="PS50113"/>
    </source>
</evidence>
<proteinExistence type="predicted"/>
<dbReference type="SMART" id="SM00052">
    <property type="entry name" value="EAL"/>
    <property type="match status" value="1"/>
</dbReference>
<comment type="caution">
    <text evidence="5">The sequence shown here is derived from an EMBL/GenBank/DDBJ whole genome shotgun (WGS) entry which is preliminary data.</text>
</comment>
<dbReference type="PROSITE" id="PS50887">
    <property type="entry name" value="GGDEF"/>
    <property type="match status" value="1"/>
</dbReference>
<reference evidence="5 6" key="1">
    <citation type="submission" date="2016-09" db="EMBL/GenBank/DDBJ databases">
        <title>Rhizobium sp. nov., a novel species isolated from the rice rhizosphere.</title>
        <authorList>
            <person name="Zhao J."/>
            <person name="Zhang X."/>
        </authorList>
    </citation>
    <scope>NUCLEOTIDE SEQUENCE [LARGE SCALE GENOMIC DNA]</scope>
    <source>
        <strain evidence="5 6">1.7048</strain>
    </source>
</reference>
<dbReference type="PANTHER" id="PTHR44757">
    <property type="entry name" value="DIGUANYLATE CYCLASE DGCP"/>
    <property type="match status" value="1"/>
</dbReference>
<dbReference type="PROSITE" id="PS50113">
    <property type="entry name" value="PAC"/>
    <property type="match status" value="1"/>
</dbReference>
<dbReference type="CDD" id="cd01949">
    <property type="entry name" value="GGDEF"/>
    <property type="match status" value="1"/>
</dbReference>
<organism evidence="5 6">
    <name type="scientific">Xaviernesmea oryzae</name>
    <dbReference type="NCBI Taxonomy" id="464029"/>
    <lineage>
        <taxon>Bacteria</taxon>
        <taxon>Pseudomonadati</taxon>
        <taxon>Pseudomonadota</taxon>
        <taxon>Alphaproteobacteria</taxon>
        <taxon>Hyphomicrobiales</taxon>
        <taxon>Rhizobiaceae</taxon>
        <taxon>Rhizobium/Agrobacterium group</taxon>
        <taxon>Xaviernesmea</taxon>
    </lineage>
</organism>
<dbReference type="Gene3D" id="3.20.20.450">
    <property type="entry name" value="EAL domain"/>
    <property type="match status" value="1"/>
</dbReference>
<evidence type="ECO:0000259" key="2">
    <source>
        <dbReference type="PROSITE" id="PS50839"/>
    </source>
</evidence>
<dbReference type="Pfam" id="PF00990">
    <property type="entry name" value="GGDEF"/>
    <property type="match status" value="1"/>
</dbReference>
<evidence type="ECO:0000313" key="5">
    <source>
        <dbReference type="EMBL" id="OLP58680.1"/>
    </source>
</evidence>
<dbReference type="SUPFAM" id="SSF141868">
    <property type="entry name" value="EAL domain-like"/>
    <property type="match status" value="1"/>
</dbReference>
<protein>
    <submittedName>
        <fullName evidence="5">Uncharacterized protein</fullName>
    </submittedName>
</protein>
<dbReference type="PROSITE" id="PS50839">
    <property type="entry name" value="CHASE"/>
    <property type="match status" value="1"/>
</dbReference>
<dbReference type="Gene3D" id="2.10.70.100">
    <property type="match status" value="1"/>
</dbReference>
<dbReference type="InterPro" id="IPR035919">
    <property type="entry name" value="EAL_sf"/>
</dbReference>
<dbReference type="AlphaFoldDB" id="A0A1Q9ATD6"/>
<sequence>MARLAHIIRPSLVCAVLTAVAVFAGAMFYRVQNEHVFRSELRIKVENELNIVATRLEAQVGASMSVLTGFADLIAADPDSLNRTFPQLGRSALLRNPNILRIALAPNARISAVSARSGHGSGLVPNTNLTRFAVMRRAVEQAHASARPSIFGPMRLPDGKTAFEVFAPVYEREPVPGRFWGVVEAAIDADALLAAVHMNALQEDRDNPARTASIQLAIRDIALDNTAQHAFFGQDKIFEALPVRRILALSGARWELAAVPAKGWNQAPPSTGAADRLIAGAMALSALIAFFVALLVNDRRNTLDTLRRRERQVMSLSQRLDFALSASGIGVWEFDPVSAVQTWDDRMYDLHGRSPKEGQIGPEKWRKTLHEHDVEACLAALRRAACAPYTDYRVQYRVCLPFGAVRHVRSFGAPHLDADGRMKLIGISVDITDDVTMTEELRKAKATAEAQNRDLAEANSQIAFNALHDPLTGLGNRRQLDRRLAEIAAGRPQGLAGAALLHLDLDQFKQINDTLGHAAGDAVLVQTAKVLRAHVGPGDMVARIGGDEFVIIVARAIGADGLSAMAERIVSVMRQPFDYQGLSCRTGVSIGIAIGGAMAADAAKLMINADIALYRAKENGRNRVEFYTESLQAEIIMRKRVADELLEGLERDEFVAWYQPQIDAVSGALVGAEALIRWNHPREGVLTPDRFLPVAEELGVVPLIDQAVLRRALTDSLRWAAADVRVPKLSVNVSARRLADPDLIPGLKAAGVPAGRLRFELVESIFLDESSETVNANLQGLKELGIDVEIDDFGTGHTSILGLLRTRPSGLKIDRRLVAPVLTDPSARHVLRSIVDIGLSLDLSITAEGVETPEQAALLTDLGCTTLQGYAFARPLPPDAFLRYMLSDANVPARTVA</sequence>
<dbReference type="InterPro" id="IPR013655">
    <property type="entry name" value="PAS_fold_3"/>
</dbReference>
<dbReference type="SUPFAM" id="SSF55785">
    <property type="entry name" value="PYP-like sensor domain (PAS domain)"/>
    <property type="match status" value="1"/>
</dbReference>
<dbReference type="OrthoDB" id="9814202at2"/>
<dbReference type="InterPro" id="IPR000700">
    <property type="entry name" value="PAS-assoc_C"/>
</dbReference>
<dbReference type="InterPro" id="IPR043128">
    <property type="entry name" value="Rev_trsase/Diguanyl_cyclase"/>
</dbReference>
<dbReference type="Proteomes" id="UP000186364">
    <property type="component" value="Unassembled WGS sequence"/>
</dbReference>